<feature type="active site" evidence="4">
    <location>
        <position position="17"/>
    </location>
</feature>
<protein>
    <recommendedName>
        <fullName evidence="4">Peptide methionine sulfoxide reductase MsrA</fullName>
        <shortName evidence="4">Protein-methionine-S-oxide reductase</shortName>
        <ecNumber evidence="4">1.8.4.11</ecNumber>
    </recommendedName>
    <alternativeName>
        <fullName evidence="4">Peptide-methionine (S)-S-oxide reductase</fullName>
        <shortName evidence="4">Peptide Met(O) reductase</shortName>
    </alternativeName>
</protein>
<dbReference type="Gene3D" id="3.30.1060.10">
    <property type="entry name" value="Peptide methionine sulphoxide reductase MsrA"/>
    <property type="match status" value="1"/>
</dbReference>
<evidence type="ECO:0000256" key="2">
    <source>
        <dbReference type="ARBA" id="ARBA00047806"/>
    </source>
</evidence>
<evidence type="ECO:0000313" key="7">
    <source>
        <dbReference type="Proteomes" id="UP000228496"/>
    </source>
</evidence>
<evidence type="ECO:0000256" key="3">
    <source>
        <dbReference type="ARBA" id="ARBA00048782"/>
    </source>
</evidence>
<dbReference type="Pfam" id="PF01625">
    <property type="entry name" value="PMSR"/>
    <property type="match status" value="1"/>
</dbReference>
<comment type="catalytic activity">
    <reaction evidence="3 4">
        <text>[thioredoxin]-disulfide + L-methionine + H2O = L-methionine (S)-S-oxide + [thioredoxin]-dithiol</text>
        <dbReference type="Rhea" id="RHEA:19993"/>
        <dbReference type="Rhea" id="RHEA-COMP:10698"/>
        <dbReference type="Rhea" id="RHEA-COMP:10700"/>
        <dbReference type="ChEBI" id="CHEBI:15377"/>
        <dbReference type="ChEBI" id="CHEBI:29950"/>
        <dbReference type="ChEBI" id="CHEBI:50058"/>
        <dbReference type="ChEBI" id="CHEBI:57844"/>
        <dbReference type="ChEBI" id="CHEBI:58772"/>
        <dbReference type="EC" id="1.8.4.11"/>
    </reaction>
</comment>
<comment type="catalytic activity">
    <reaction evidence="2 4">
        <text>L-methionyl-[protein] + [thioredoxin]-disulfide + H2O = L-methionyl-(S)-S-oxide-[protein] + [thioredoxin]-dithiol</text>
        <dbReference type="Rhea" id="RHEA:14217"/>
        <dbReference type="Rhea" id="RHEA-COMP:10698"/>
        <dbReference type="Rhea" id="RHEA-COMP:10700"/>
        <dbReference type="Rhea" id="RHEA-COMP:12313"/>
        <dbReference type="Rhea" id="RHEA-COMP:12315"/>
        <dbReference type="ChEBI" id="CHEBI:15377"/>
        <dbReference type="ChEBI" id="CHEBI:16044"/>
        <dbReference type="ChEBI" id="CHEBI:29950"/>
        <dbReference type="ChEBI" id="CHEBI:44120"/>
        <dbReference type="ChEBI" id="CHEBI:50058"/>
        <dbReference type="EC" id="1.8.4.11"/>
    </reaction>
</comment>
<evidence type="ECO:0000256" key="1">
    <source>
        <dbReference type="ARBA" id="ARBA00023002"/>
    </source>
</evidence>
<proteinExistence type="inferred from homology"/>
<dbReference type="EC" id="1.8.4.11" evidence="4"/>
<gene>
    <name evidence="4 6" type="primary">msrA</name>
    <name evidence="6" type="ORF">COV29_02600</name>
</gene>
<dbReference type="InterPro" id="IPR036509">
    <property type="entry name" value="Met_Sox_Rdtase_MsrA_sf"/>
</dbReference>
<dbReference type="SUPFAM" id="SSF55068">
    <property type="entry name" value="Peptide methionine sulfoxide reductase"/>
    <property type="match status" value="1"/>
</dbReference>
<dbReference type="GO" id="GO:0008113">
    <property type="term" value="F:peptide-methionine (S)-S-oxide reductase activity"/>
    <property type="evidence" value="ECO:0007669"/>
    <property type="project" value="UniProtKB-UniRule"/>
</dbReference>
<dbReference type="InterPro" id="IPR002569">
    <property type="entry name" value="Met_Sox_Rdtase_MsrA_dom"/>
</dbReference>
<dbReference type="AlphaFoldDB" id="A0A2J0QBG9"/>
<dbReference type="GO" id="GO:0033744">
    <property type="term" value="F:L-methionine:thioredoxin-disulfide S-oxidoreductase activity"/>
    <property type="evidence" value="ECO:0007669"/>
    <property type="project" value="RHEA"/>
</dbReference>
<dbReference type="Proteomes" id="UP000228496">
    <property type="component" value="Unassembled WGS sequence"/>
</dbReference>
<comment type="similarity">
    <text evidence="4">Belongs to the MsrA Met sulfoxide reductase family.</text>
</comment>
<reference evidence="6 7" key="1">
    <citation type="submission" date="2017-09" db="EMBL/GenBank/DDBJ databases">
        <title>Depth-based differentiation of microbial function through sediment-hosted aquifers and enrichment of novel symbionts in the deep terrestrial subsurface.</title>
        <authorList>
            <person name="Probst A.J."/>
            <person name="Ladd B."/>
            <person name="Jarett J.K."/>
            <person name="Geller-Mcgrath D.E."/>
            <person name="Sieber C.M."/>
            <person name="Emerson J.B."/>
            <person name="Anantharaman K."/>
            <person name="Thomas B.C."/>
            <person name="Malmstrom R."/>
            <person name="Stieglmeier M."/>
            <person name="Klingl A."/>
            <person name="Woyke T."/>
            <person name="Ryan C.M."/>
            <person name="Banfield J.F."/>
        </authorList>
    </citation>
    <scope>NUCLEOTIDE SEQUENCE [LARGE SCALE GENOMIC DNA]</scope>
    <source>
        <strain evidence="6">CG10_big_fil_rev_8_21_14_0_10_36_16</strain>
    </source>
</reference>
<dbReference type="EMBL" id="PCXQ01000004">
    <property type="protein sequence ID" value="PJE51139.1"/>
    <property type="molecule type" value="Genomic_DNA"/>
</dbReference>
<feature type="domain" description="Peptide methionine sulphoxide reductase MsrA" evidence="5">
    <location>
        <begin position="11"/>
        <end position="160"/>
    </location>
</feature>
<accession>A0A2J0QBG9</accession>
<dbReference type="PANTHER" id="PTHR43774:SF1">
    <property type="entry name" value="PEPTIDE METHIONINE SULFOXIDE REDUCTASE MSRA 2"/>
    <property type="match status" value="1"/>
</dbReference>
<comment type="function">
    <text evidence="4">Has an important function as a repair enzyme for proteins that have been inactivated by oxidation. Catalyzes the reversible oxidation-reduction of methionine sulfoxide in proteins to methionine.</text>
</comment>
<dbReference type="HAMAP" id="MF_01401">
    <property type="entry name" value="MsrA"/>
    <property type="match status" value="1"/>
</dbReference>
<dbReference type="PANTHER" id="PTHR43774">
    <property type="entry name" value="PEPTIDE METHIONINE SULFOXIDE REDUCTASE"/>
    <property type="match status" value="1"/>
</dbReference>
<evidence type="ECO:0000259" key="5">
    <source>
        <dbReference type="Pfam" id="PF01625"/>
    </source>
</evidence>
<dbReference type="NCBIfam" id="TIGR00401">
    <property type="entry name" value="msrA"/>
    <property type="match status" value="1"/>
</dbReference>
<evidence type="ECO:0000313" key="6">
    <source>
        <dbReference type="EMBL" id="PJE51139.1"/>
    </source>
</evidence>
<sequence length="179" mass="20257">MIEEKNKNQTVVFGGGCFWCTEAIFKSLKGVISVLPGYAGGTTDNPTYEDVCTGITGHAEVIKIEYNPETISFDDLLTVFFSTHDPTTPNRQGADVGTQYRSAIFYTTGEQKEESEKFIEKLNESGPKIVTEITKLDKFFEAEDYHKDYYSKNTSDSYCQVVINPKLEKLKKRFSELLK</sequence>
<evidence type="ECO:0000256" key="4">
    <source>
        <dbReference type="HAMAP-Rule" id="MF_01401"/>
    </source>
</evidence>
<keyword evidence="1 4" id="KW-0560">Oxidoreductase</keyword>
<comment type="caution">
    <text evidence="6">The sequence shown here is derived from an EMBL/GenBank/DDBJ whole genome shotgun (WGS) entry which is preliminary data.</text>
</comment>
<organism evidence="6 7">
    <name type="scientific">Candidatus Yanofskybacteria bacterium CG10_big_fil_rev_8_21_14_0_10_36_16</name>
    <dbReference type="NCBI Taxonomy" id="1975096"/>
    <lineage>
        <taxon>Bacteria</taxon>
        <taxon>Candidatus Yanofskyibacteriota</taxon>
    </lineage>
</organism>
<name>A0A2J0QBG9_9BACT</name>